<keyword evidence="10" id="KW-1185">Reference proteome</keyword>
<comment type="subcellular location">
    <subcellularLocation>
        <location evidence="2">Nucleus</location>
    </subcellularLocation>
</comment>
<feature type="domain" description="DDE Tnp4" evidence="9">
    <location>
        <begin position="236"/>
        <end position="379"/>
    </location>
</feature>
<gene>
    <name evidence="11" type="primary">LOC110780060</name>
</gene>
<keyword evidence="5" id="KW-0479">Metal-binding</keyword>
<name>A0A9R0I277_SPIOL</name>
<dbReference type="GO" id="GO:0016787">
    <property type="term" value="F:hydrolase activity"/>
    <property type="evidence" value="ECO:0007669"/>
    <property type="project" value="UniProtKB-KW"/>
</dbReference>
<evidence type="ECO:0000256" key="5">
    <source>
        <dbReference type="ARBA" id="ARBA00022723"/>
    </source>
</evidence>
<keyword evidence="7" id="KW-0539">Nucleus</keyword>
<dbReference type="GO" id="GO:0005634">
    <property type="term" value="C:nucleus"/>
    <property type="evidence" value="ECO:0007669"/>
    <property type="project" value="UniProtKB-SubCell"/>
</dbReference>
<feature type="region of interest" description="Disordered" evidence="8">
    <location>
        <begin position="1"/>
        <end position="20"/>
    </location>
</feature>
<evidence type="ECO:0000313" key="10">
    <source>
        <dbReference type="Proteomes" id="UP000813463"/>
    </source>
</evidence>
<dbReference type="GO" id="GO:0004518">
    <property type="term" value="F:nuclease activity"/>
    <property type="evidence" value="ECO:0007669"/>
    <property type="project" value="UniProtKB-KW"/>
</dbReference>
<proteinExistence type="inferred from homology"/>
<feature type="compositionally biased region" description="Basic residues" evidence="8">
    <location>
        <begin position="9"/>
        <end position="19"/>
    </location>
</feature>
<reference evidence="11" key="2">
    <citation type="submission" date="2025-08" db="UniProtKB">
        <authorList>
            <consortium name="RefSeq"/>
        </authorList>
    </citation>
    <scope>IDENTIFICATION</scope>
    <source>
        <tissue evidence="11">Leaf</tissue>
    </source>
</reference>
<evidence type="ECO:0000256" key="4">
    <source>
        <dbReference type="ARBA" id="ARBA00022722"/>
    </source>
</evidence>
<dbReference type="AlphaFoldDB" id="A0A9R0I277"/>
<dbReference type="InterPro" id="IPR027806">
    <property type="entry name" value="HARBI1_dom"/>
</dbReference>
<evidence type="ECO:0000256" key="7">
    <source>
        <dbReference type="ARBA" id="ARBA00023242"/>
    </source>
</evidence>
<dbReference type="Proteomes" id="UP000813463">
    <property type="component" value="Chromosome 2"/>
</dbReference>
<keyword evidence="6" id="KW-0378">Hydrolase</keyword>
<evidence type="ECO:0000256" key="6">
    <source>
        <dbReference type="ARBA" id="ARBA00022801"/>
    </source>
</evidence>
<dbReference type="PANTHER" id="PTHR22930:SF242">
    <property type="entry name" value="LOW PROTEIN: NUCLEASE-LIKE PROTEIN"/>
    <property type="match status" value="1"/>
</dbReference>
<sequence length="430" mass="47713">MAASPKPPSTKRRTTKRKTTATTATITLSPLTAAITTALTSSHSFFHNHELHLLPSQSVSLQSSLSSVFLSLSKLQPHFQLALPLSSPSSSCCWFQRFLLSSSNDEDPRWVDFFRMSKPTFYRLNSILSNSISSVLPSSISPDFAIGAAICRLAHNWSFSFVGKRFGLSSSDACRVFYAVCKVICEQLGGYLGGFGSELRDIVVGFERISLINCCGVLGVEKFPIEGELLGGNGFLMIQALVDSDGRFLDVSAGWPSTFDPDSILRQTRLFLSVDESKELLNGPEVELIDGSLMPQYIMGDSCYPCLPWLLTPFARRGEAEDSSSSKKEFNEAHKRATDLVRMAFGRVRANWKLLDRKWKEEFAEFLPFIIITACVLNNFLMKHGELLSHGDLGCVREQDIPVFDGEVDESAARIRDLLALHLSRVTQDN</sequence>
<comment type="similarity">
    <text evidence="3">Belongs to the HARBI1 family.</text>
</comment>
<organism evidence="10 11">
    <name type="scientific">Spinacia oleracea</name>
    <name type="common">Spinach</name>
    <dbReference type="NCBI Taxonomy" id="3562"/>
    <lineage>
        <taxon>Eukaryota</taxon>
        <taxon>Viridiplantae</taxon>
        <taxon>Streptophyta</taxon>
        <taxon>Embryophyta</taxon>
        <taxon>Tracheophyta</taxon>
        <taxon>Spermatophyta</taxon>
        <taxon>Magnoliopsida</taxon>
        <taxon>eudicotyledons</taxon>
        <taxon>Gunneridae</taxon>
        <taxon>Pentapetalae</taxon>
        <taxon>Caryophyllales</taxon>
        <taxon>Chenopodiaceae</taxon>
        <taxon>Chenopodioideae</taxon>
        <taxon>Anserineae</taxon>
        <taxon>Spinacia</taxon>
    </lineage>
</organism>
<keyword evidence="4" id="KW-0540">Nuclease</keyword>
<evidence type="ECO:0000256" key="8">
    <source>
        <dbReference type="SAM" id="MobiDB-lite"/>
    </source>
</evidence>
<dbReference type="Pfam" id="PF13359">
    <property type="entry name" value="DDE_Tnp_4"/>
    <property type="match status" value="1"/>
</dbReference>
<reference evidence="10" key="1">
    <citation type="journal article" date="2021" name="Nat. Commun.">
        <title>Genomic analyses provide insights into spinach domestication and the genetic basis of agronomic traits.</title>
        <authorList>
            <person name="Cai X."/>
            <person name="Sun X."/>
            <person name="Xu C."/>
            <person name="Sun H."/>
            <person name="Wang X."/>
            <person name="Ge C."/>
            <person name="Zhang Z."/>
            <person name="Wang Q."/>
            <person name="Fei Z."/>
            <person name="Jiao C."/>
            <person name="Wang Q."/>
        </authorList>
    </citation>
    <scope>NUCLEOTIDE SEQUENCE [LARGE SCALE GENOMIC DNA]</scope>
    <source>
        <strain evidence="10">cv. Varoflay</strain>
    </source>
</reference>
<dbReference type="KEGG" id="soe:110780060"/>
<dbReference type="RefSeq" id="XP_021840184.1">
    <property type="nucleotide sequence ID" value="XM_021984492.2"/>
</dbReference>
<evidence type="ECO:0000256" key="2">
    <source>
        <dbReference type="ARBA" id="ARBA00004123"/>
    </source>
</evidence>
<dbReference type="GeneID" id="110780060"/>
<dbReference type="InterPro" id="IPR045249">
    <property type="entry name" value="HARBI1-like"/>
</dbReference>
<dbReference type="GO" id="GO:0046872">
    <property type="term" value="F:metal ion binding"/>
    <property type="evidence" value="ECO:0007669"/>
    <property type="project" value="UniProtKB-KW"/>
</dbReference>
<dbReference type="PANTHER" id="PTHR22930">
    <property type="match status" value="1"/>
</dbReference>
<protein>
    <submittedName>
        <fullName evidence="11">Protein ALP1-like</fullName>
    </submittedName>
</protein>
<accession>A0A9R0I277</accession>
<evidence type="ECO:0000256" key="3">
    <source>
        <dbReference type="ARBA" id="ARBA00006958"/>
    </source>
</evidence>
<dbReference type="OrthoDB" id="1912480at2759"/>
<evidence type="ECO:0000256" key="1">
    <source>
        <dbReference type="ARBA" id="ARBA00001968"/>
    </source>
</evidence>
<evidence type="ECO:0000259" key="9">
    <source>
        <dbReference type="Pfam" id="PF13359"/>
    </source>
</evidence>
<evidence type="ECO:0000313" key="11">
    <source>
        <dbReference type="RefSeq" id="XP_021840184.1"/>
    </source>
</evidence>
<comment type="cofactor">
    <cofactor evidence="1">
        <name>a divalent metal cation</name>
        <dbReference type="ChEBI" id="CHEBI:60240"/>
    </cofactor>
</comment>